<evidence type="ECO:0000313" key="3">
    <source>
        <dbReference type="Proteomes" id="UP001193680"/>
    </source>
</evidence>
<sequence>MKWLWIGIFGGVLLWSGYHPKDDLTWFLEVFPALVAFVILASTYRRFPLTPLLYGLILIHCIILMVGGHYTYAEVPLFTDLQHWVDGERNNFDKLGHFAQGFVPALVARELFIRLQIVKDGWRNIIIVGFCLGISAFYELIEWWVALLSDEAADAFLGTQGYVWDTQSDMGFALFGAICALLFLASWHDKQLQAVQSR</sequence>
<reference evidence="2 3" key="2">
    <citation type="submission" date="2020-11" db="EMBL/GenBank/DDBJ databases">
        <title>Sulfur oxidizing isolate from Hospital Hole Sinkhole.</title>
        <authorList>
            <person name="Scott K.M."/>
        </authorList>
    </citation>
    <scope>NUCLEOTIDE SEQUENCE [LARGE SCALE GENOMIC DNA]</scope>
    <source>
        <strain evidence="2 3">HH1</strain>
    </source>
</reference>
<keyword evidence="1" id="KW-0812">Transmembrane</keyword>
<keyword evidence="1" id="KW-0472">Membrane</keyword>
<proteinExistence type="predicted"/>
<dbReference type="EMBL" id="JACBGI020000011">
    <property type="protein sequence ID" value="MBF6058092.1"/>
    <property type="molecule type" value="Genomic_DNA"/>
</dbReference>
<comment type="caution">
    <text evidence="2">The sequence shown here is derived from an EMBL/GenBank/DDBJ whole genome shotgun (WGS) entry which is preliminary data.</text>
</comment>
<evidence type="ECO:0000256" key="1">
    <source>
        <dbReference type="SAM" id="Phobius"/>
    </source>
</evidence>
<feature type="transmembrane region" description="Helical" evidence="1">
    <location>
        <begin position="125"/>
        <end position="146"/>
    </location>
</feature>
<feature type="transmembrane region" description="Helical" evidence="1">
    <location>
        <begin position="26"/>
        <end position="44"/>
    </location>
</feature>
<accession>A0ABS0BW99</accession>
<dbReference type="PIRSF" id="PIRSF020606">
    <property type="entry name" value="UCP020606"/>
    <property type="match status" value="1"/>
</dbReference>
<evidence type="ECO:0000313" key="2">
    <source>
        <dbReference type="EMBL" id="MBF6058092.1"/>
    </source>
</evidence>
<dbReference type="InterPro" id="IPR058534">
    <property type="entry name" value="YjdF"/>
</dbReference>
<gene>
    <name evidence="2" type="ORF">H8792_007030</name>
</gene>
<reference evidence="2 3" key="1">
    <citation type="submission" date="2020-06" db="EMBL/GenBank/DDBJ databases">
        <authorList>
            <person name="Scott K."/>
        </authorList>
    </citation>
    <scope>NUCLEOTIDE SEQUENCE [LARGE SCALE GENOMIC DNA]</scope>
    <source>
        <strain evidence="2 3">HH1</strain>
    </source>
</reference>
<dbReference type="Pfam" id="PF09997">
    <property type="entry name" value="DUF2238"/>
    <property type="match status" value="1"/>
</dbReference>
<dbReference type="RefSeq" id="WP_185978236.1">
    <property type="nucleotide sequence ID" value="NZ_JACBGI020000011.1"/>
</dbReference>
<keyword evidence="1" id="KW-1133">Transmembrane helix</keyword>
<name>A0ABS0BW99_9GAMM</name>
<dbReference type="InterPro" id="IPR014509">
    <property type="entry name" value="YjdF-like"/>
</dbReference>
<feature type="transmembrane region" description="Helical" evidence="1">
    <location>
        <begin position="95"/>
        <end position="113"/>
    </location>
</feature>
<feature type="transmembrane region" description="Helical" evidence="1">
    <location>
        <begin position="170"/>
        <end position="188"/>
    </location>
</feature>
<keyword evidence="3" id="KW-1185">Reference proteome</keyword>
<organism evidence="2 3">
    <name type="scientific">Thiomicrorhabdus heinhorstiae</name>
    <dbReference type="NCBI Taxonomy" id="2748010"/>
    <lineage>
        <taxon>Bacteria</taxon>
        <taxon>Pseudomonadati</taxon>
        <taxon>Pseudomonadota</taxon>
        <taxon>Gammaproteobacteria</taxon>
        <taxon>Thiotrichales</taxon>
        <taxon>Piscirickettsiaceae</taxon>
        <taxon>Thiomicrorhabdus</taxon>
    </lineage>
</organism>
<dbReference type="Proteomes" id="UP001193680">
    <property type="component" value="Unassembled WGS sequence"/>
</dbReference>
<feature type="transmembrane region" description="Helical" evidence="1">
    <location>
        <begin position="51"/>
        <end position="72"/>
    </location>
</feature>
<protein>
    <submittedName>
        <fullName evidence="2">DUF2238 domain-containing protein</fullName>
    </submittedName>
</protein>